<dbReference type="AlphaFoldDB" id="A0AAW2D9A9"/>
<evidence type="ECO:0000313" key="2">
    <source>
        <dbReference type="Proteomes" id="UP001459277"/>
    </source>
</evidence>
<sequence length="99" mass="11209">MTLSAMVFLSACVDEILKSVCKSIKEFEVFRYMEVCEVHKVTIRDSGKKRGQNTLDYIWGSTFCDEAKCHSWMHILESATKDTPLSVHSGARKCITTIS</sequence>
<reference evidence="1 2" key="1">
    <citation type="submission" date="2024-01" db="EMBL/GenBank/DDBJ databases">
        <title>A telomere-to-telomere, gap-free genome of sweet tea (Lithocarpus litseifolius).</title>
        <authorList>
            <person name="Zhou J."/>
        </authorList>
    </citation>
    <scope>NUCLEOTIDE SEQUENCE [LARGE SCALE GENOMIC DNA]</scope>
    <source>
        <strain evidence="1">Zhou-2022a</strain>
        <tissue evidence="1">Leaf</tissue>
    </source>
</reference>
<name>A0AAW2D9A9_9ROSI</name>
<proteinExistence type="predicted"/>
<organism evidence="1 2">
    <name type="scientific">Lithocarpus litseifolius</name>
    <dbReference type="NCBI Taxonomy" id="425828"/>
    <lineage>
        <taxon>Eukaryota</taxon>
        <taxon>Viridiplantae</taxon>
        <taxon>Streptophyta</taxon>
        <taxon>Embryophyta</taxon>
        <taxon>Tracheophyta</taxon>
        <taxon>Spermatophyta</taxon>
        <taxon>Magnoliopsida</taxon>
        <taxon>eudicotyledons</taxon>
        <taxon>Gunneridae</taxon>
        <taxon>Pentapetalae</taxon>
        <taxon>rosids</taxon>
        <taxon>fabids</taxon>
        <taxon>Fagales</taxon>
        <taxon>Fagaceae</taxon>
        <taxon>Lithocarpus</taxon>
    </lineage>
</organism>
<dbReference type="EMBL" id="JAZDWU010000004">
    <property type="protein sequence ID" value="KAL0006452.1"/>
    <property type="molecule type" value="Genomic_DNA"/>
</dbReference>
<comment type="caution">
    <text evidence="1">The sequence shown here is derived from an EMBL/GenBank/DDBJ whole genome shotgun (WGS) entry which is preliminary data.</text>
</comment>
<keyword evidence="2" id="KW-1185">Reference proteome</keyword>
<accession>A0AAW2D9A9</accession>
<protein>
    <submittedName>
        <fullName evidence="1">Uncharacterized protein</fullName>
    </submittedName>
</protein>
<evidence type="ECO:0000313" key="1">
    <source>
        <dbReference type="EMBL" id="KAL0006452.1"/>
    </source>
</evidence>
<dbReference type="Proteomes" id="UP001459277">
    <property type="component" value="Unassembled WGS sequence"/>
</dbReference>
<gene>
    <name evidence="1" type="ORF">SO802_014013</name>
</gene>